<dbReference type="Pfam" id="PF17780">
    <property type="entry name" value="OCRE"/>
    <property type="match status" value="1"/>
</dbReference>
<dbReference type="Proteomes" id="UP000596742">
    <property type="component" value="Unassembled WGS sequence"/>
</dbReference>
<reference evidence="7" key="1">
    <citation type="submission" date="2018-11" db="EMBL/GenBank/DDBJ databases">
        <authorList>
            <person name="Alioto T."/>
            <person name="Alioto T."/>
        </authorList>
    </citation>
    <scope>NUCLEOTIDE SEQUENCE</scope>
</reference>
<dbReference type="GO" id="GO:0005783">
    <property type="term" value="C:endoplasmic reticulum"/>
    <property type="evidence" value="ECO:0007669"/>
    <property type="project" value="InterPro"/>
</dbReference>
<name>A0A8B6BN60_MYTGA</name>
<dbReference type="FunFam" id="1.25.40.10:FF:000006">
    <property type="entry name" value="Prolyl 4-hydroxylase subunit alpha 2"/>
    <property type="match status" value="1"/>
</dbReference>
<dbReference type="InterPro" id="IPR013547">
    <property type="entry name" value="P4H_N"/>
</dbReference>
<feature type="coiled-coil region" evidence="1">
    <location>
        <begin position="428"/>
        <end position="476"/>
    </location>
</feature>
<dbReference type="AlphaFoldDB" id="A0A8B6BN60"/>
<keyword evidence="3" id="KW-0732">Signal</keyword>
<feature type="domain" description="Prolyl 4-hydroxylase N-terminal" evidence="4">
    <location>
        <begin position="24"/>
        <end position="156"/>
    </location>
</feature>
<dbReference type="EMBL" id="UYJE01000435">
    <property type="protein sequence ID" value="VDH93316.1"/>
    <property type="molecule type" value="Genomic_DNA"/>
</dbReference>
<dbReference type="Pfam" id="PF08336">
    <property type="entry name" value="P4Ha_N"/>
    <property type="match status" value="1"/>
</dbReference>
<comment type="caution">
    <text evidence="7">The sequence shown here is derived from an EMBL/GenBank/DDBJ whole genome shotgun (WGS) entry which is preliminary data.</text>
</comment>
<organism evidence="7 8">
    <name type="scientific">Mytilus galloprovincialis</name>
    <name type="common">Mediterranean mussel</name>
    <dbReference type="NCBI Taxonomy" id="29158"/>
    <lineage>
        <taxon>Eukaryota</taxon>
        <taxon>Metazoa</taxon>
        <taxon>Spiralia</taxon>
        <taxon>Lophotrochozoa</taxon>
        <taxon>Mollusca</taxon>
        <taxon>Bivalvia</taxon>
        <taxon>Autobranchia</taxon>
        <taxon>Pteriomorphia</taxon>
        <taxon>Mytilida</taxon>
        <taxon>Mytiloidea</taxon>
        <taxon>Mytilidae</taxon>
        <taxon>Mytilinae</taxon>
        <taxon>Mytilus</taxon>
    </lineage>
</organism>
<evidence type="ECO:0000259" key="6">
    <source>
        <dbReference type="Pfam" id="PF23558"/>
    </source>
</evidence>
<evidence type="ECO:0000259" key="4">
    <source>
        <dbReference type="Pfam" id="PF08336"/>
    </source>
</evidence>
<dbReference type="InterPro" id="IPR041591">
    <property type="entry name" value="OCRE"/>
</dbReference>
<dbReference type="PANTHER" id="PTHR23106:SF24">
    <property type="entry name" value="ANGIOGENIC FACTOR WITH G PATCH AND FHA DOMAINS 1"/>
    <property type="match status" value="1"/>
</dbReference>
<evidence type="ECO:0000256" key="2">
    <source>
        <dbReference type="SAM" id="MobiDB-lite"/>
    </source>
</evidence>
<feature type="compositionally biased region" description="Basic and acidic residues" evidence="2">
    <location>
        <begin position="796"/>
        <end position="861"/>
    </location>
</feature>
<feature type="region of interest" description="Disordered" evidence="2">
    <location>
        <begin position="611"/>
        <end position="729"/>
    </location>
</feature>
<keyword evidence="8" id="KW-1185">Reference proteome</keyword>
<evidence type="ECO:0000313" key="8">
    <source>
        <dbReference type="Proteomes" id="UP000596742"/>
    </source>
</evidence>
<accession>A0A8B6BN60</accession>
<dbReference type="Pfam" id="PF23558">
    <property type="entry name" value="TPR_P4H"/>
    <property type="match status" value="1"/>
</dbReference>
<feature type="compositionally biased region" description="Basic and acidic residues" evidence="2">
    <location>
        <begin position="688"/>
        <end position="701"/>
    </location>
</feature>
<feature type="compositionally biased region" description="Basic residues" evidence="2">
    <location>
        <begin position="651"/>
        <end position="660"/>
    </location>
</feature>
<dbReference type="InterPro" id="IPR059068">
    <property type="entry name" value="TPR_P4H"/>
</dbReference>
<feature type="compositionally biased region" description="Polar residues" evidence="2">
    <location>
        <begin position="862"/>
        <end position="879"/>
    </location>
</feature>
<evidence type="ECO:0000256" key="1">
    <source>
        <dbReference type="SAM" id="Coils"/>
    </source>
</evidence>
<feature type="region of interest" description="Disordered" evidence="2">
    <location>
        <begin position="795"/>
        <end position="885"/>
    </location>
</feature>
<proteinExistence type="predicted"/>
<dbReference type="GO" id="GO:0004656">
    <property type="term" value="F:procollagen-proline 4-dioxygenase activity"/>
    <property type="evidence" value="ECO:0007669"/>
    <property type="project" value="UniProtKB-EC"/>
</dbReference>
<feature type="compositionally biased region" description="Basic and acidic residues" evidence="2">
    <location>
        <begin position="661"/>
        <end position="678"/>
    </location>
</feature>
<sequence>MTNQRYLLLLICVASVVRCELFTSLAHMERALFAEREISSRIKEYVTEEKQRLDALSRLADELETHSSKALENVDFYLGNPVNAYLFVKRFTVDWERHIEDILKWKPNEEFHEKVNKLKEYLPTYEDLNGAVAALLRLQDTYKLETEKIAAGDIAGIKTSELSAVDCFEVGRVAYNDEDYYHTTAWMIEAMSRLENEKNKTVNKSEIIDFLAFSVYQQGNVRHALDLTNELLTLDDRSEKNIGSQFIGIYLKRFFNWIKLNEIMEPDSTESSKCEAVSSENEIGIQQFPNVQSSQISSCDDNPGHTVESSTDINRTINITSSLCDETNSTEEMLQDGNERLKHLHVQNIEPEVLLISEDQPGSSKVEEVLNSEENSDSSEISESVKLTDKELEHVEESVLRKYTGLDIDLASENQLLKEDVIKCRCELEKYGKRLAAMERKLEKANNYNEDLRTQVDKLSAELHEYRREKHKVYTNSDTQTSAEDLMEVDDTLYDVNIPGTKSDGDTTFDWSAEPAVDAGQTPTEGDSLQTPGMSIADSLKATAEAAMNMTGFVYDQQSGLYYDYSTGYYYNAEKGLYYDPKSGTYFYFNKSTGKYEYHSKVDLSYYTPQSQVYPERPHGSYHHGYSDKHSDKHSDRYSERSPEHSTSSSGKKKKKKDSKRRGSDDKEPKRRDSDEKEHKKKKRKKDKSRDNSEDSDDGKKEKKKRKTSTEKKDTSEKSVSEGGLKHDNVVLGELNYKKLKQGDKMLHDAMRKPKILNEKNANVSICDDVLKEDKSRPKTGLVQKGGKKIKLVLKKTVEEKKVESDTSKDITDTGEKKEMQSDDKEKECDKDKNMGEEDRVLLDEKKDESSSNETTTEKQNIDQTVGTSDSQNISQYSDKQSEFSGKREVILRKLKNRMKMIPFRQ</sequence>
<evidence type="ECO:0000256" key="3">
    <source>
        <dbReference type="SAM" id="SignalP"/>
    </source>
</evidence>
<dbReference type="PANTHER" id="PTHR23106">
    <property type="entry name" value="ANGIOGENIC FACTOR WITH G PATCH AND FHA DOMAINS 1"/>
    <property type="match status" value="1"/>
</dbReference>
<dbReference type="InterPro" id="IPR011990">
    <property type="entry name" value="TPR-like_helical_dom_sf"/>
</dbReference>
<feature type="chain" id="PRO_5032801631" evidence="3">
    <location>
        <begin position="20"/>
        <end position="906"/>
    </location>
</feature>
<dbReference type="OrthoDB" id="2538319at2759"/>
<feature type="domain" description="OCRE" evidence="5">
    <location>
        <begin position="550"/>
        <end position="600"/>
    </location>
</feature>
<feature type="compositionally biased region" description="Basic and acidic residues" evidence="2">
    <location>
        <begin position="625"/>
        <end position="644"/>
    </location>
</feature>
<dbReference type="InterPro" id="IPR053027">
    <property type="entry name" value="AGGF1"/>
</dbReference>
<dbReference type="Gene3D" id="6.10.140.1460">
    <property type="match status" value="1"/>
</dbReference>
<evidence type="ECO:0000259" key="5">
    <source>
        <dbReference type="Pfam" id="PF17780"/>
    </source>
</evidence>
<feature type="domain" description="Prolyl 4-hydroxylase peptide-substrate-binding" evidence="6">
    <location>
        <begin position="165"/>
        <end position="240"/>
    </location>
</feature>
<keyword evidence="1" id="KW-0175">Coiled coil</keyword>
<dbReference type="EC" id="1.14.11.2" evidence="7"/>
<protein>
    <submittedName>
        <fullName evidence="7">Prolyl 4-hydroxylase</fullName>
        <ecNumber evidence="7">1.14.11.2</ecNumber>
    </submittedName>
</protein>
<feature type="signal peptide" evidence="3">
    <location>
        <begin position="1"/>
        <end position="19"/>
    </location>
</feature>
<evidence type="ECO:0000313" key="7">
    <source>
        <dbReference type="EMBL" id="VDH93316.1"/>
    </source>
</evidence>
<gene>
    <name evidence="7" type="ORF">MGAL_10B047897</name>
</gene>
<keyword evidence="7" id="KW-0560">Oxidoreductase</keyword>
<feature type="compositionally biased region" description="Basic and acidic residues" evidence="2">
    <location>
        <begin position="708"/>
        <end position="729"/>
    </location>
</feature>
<dbReference type="Gene3D" id="1.25.40.10">
    <property type="entry name" value="Tetratricopeptide repeat domain"/>
    <property type="match status" value="1"/>
</dbReference>